<gene>
    <name evidence="2" type="ORF">QBE54_07930</name>
</gene>
<evidence type="ECO:0000259" key="1">
    <source>
        <dbReference type="Pfam" id="PF09651"/>
    </source>
</evidence>
<organism evidence="2 3">
    <name type="scientific">Thermatribacter velox</name>
    <dbReference type="NCBI Taxonomy" id="3039681"/>
    <lineage>
        <taxon>Bacteria</taxon>
        <taxon>Pseudomonadati</taxon>
        <taxon>Atribacterota</taxon>
        <taxon>Atribacteria</taxon>
        <taxon>Atribacterales</taxon>
        <taxon>Thermatribacteraceae</taxon>
        <taxon>Thermatribacter</taxon>
    </lineage>
</organism>
<dbReference type="InterPro" id="IPR013442">
    <property type="entry name" value="SSO1393-like"/>
</dbReference>
<accession>A0ABZ2YBJ5</accession>
<evidence type="ECO:0000313" key="2">
    <source>
        <dbReference type="EMBL" id="WZL75516.1"/>
    </source>
</evidence>
<dbReference type="Gene3D" id="1.10.196.30">
    <property type="match status" value="1"/>
</dbReference>
<feature type="domain" description="CRISPR system ring nuclease SSO1393-like" evidence="1">
    <location>
        <begin position="62"/>
        <end position="202"/>
    </location>
</feature>
<protein>
    <submittedName>
        <fullName evidence="2">CRISPR-associated protein</fullName>
    </submittedName>
</protein>
<dbReference type="EMBL" id="CP121689">
    <property type="protein sequence ID" value="WZL75516.1"/>
    <property type="molecule type" value="Genomic_DNA"/>
</dbReference>
<dbReference type="Proteomes" id="UP001461341">
    <property type="component" value="Chromosome"/>
</dbReference>
<dbReference type="Gene3D" id="3.40.50.10770">
    <property type="entry name" value="Hypothetical protein VC1899 like domain (Restriction endonuclease-like)"/>
    <property type="match status" value="1"/>
</dbReference>
<name>A0ABZ2YBJ5_9BACT</name>
<sequence length="277" mass="32106">MKEFHFINVGVSIVSNLGNGCYEVGENLREHRLSDNEYWQSLLDNPSFLNRAFGVLREHPMQISAELNAFLKKTQHLSPEEVEVYLTATRTPVNEICARLLERFFLEEGYSVYMPREFPGYFLKIHPGENRAESFARGISELLEHLLTLVRRKREEGYVVYFNATGGFKAHIMAYAVAGFLTSSSVYYLNEEFDDLIILPPLLYFPTPRELEVLRFLKQKEEEQVTPHDLEKLWTAYAEEITNLECLGFVAFREGDGDASLEICLTSRGREMEERLR</sequence>
<dbReference type="Pfam" id="PF09651">
    <property type="entry name" value="Cas_APE2256"/>
    <property type="match status" value="1"/>
</dbReference>
<dbReference type="NCBIfam" id="TIGR02619">
    <property type="entry name" value="putative CRISPR-associated protein, APE2256 family"/>
    <property type="match status" value="1"/>
</dbReference>
<reference evidence="2 3" key="1">
    <citation type="submission" date="2023-03" db="EMBL/GenBank/DDBJ databases">
        <title>Novel Species.</title>
        <authorList>
            <person name="Ma S."/>
        </authorList>
    </citation>
    <scope>NUCLEOTIDE SEQUENCE [LARGE SCALE GENOMIC DNA]</scope>
    <source>
        <strain evidence="2 3">B11</strain>
    </source>
</reference>
<keyword evidence="3" id="KW-1185">Reference proteome</keyword>
<proteinExistence type="predicted"/>
<dbReference type="RefSeq" id="WP_369017663.1">
    <property type="nucleotide sequence ID" value="NZ_CP121689.1"/>
</dbReference>
<evidence type="ECO:0000313" key="3">
    <source>
        <dbReference type="Proteomes" id="UP001461341"/>
    </source>
</evidence>